<dbReference type="SUPFAM" id="SSF100950">
    <property type="entry name" value="NagB/RpiA/CoA transferase-like"/>
    <property type="match status" value="1"/>
</dbReference>
<dbReference type="Pfam" id="PF02589">
    <property type="entry name" value="LUD_dom"/>
    <property type="match status" value="1"/>
</dbReference>
<accession>A0A3E2DND9</accession>
<evidence type="ECO:0000259" key="1">
    <source>
        <dbReference type="Pfam" id="PF02589"/>
    </source>
</evidence>
<dbReference type="Gene3D" id="3.40.50.10420">
    <property type="entry name" value="NagB/RpiA/CoA transferase-like"/>
    <property type="match status" value="1"/>
</dbReference>
<dbReference type="EMBL" id="NOWI01000001">
    <property type="protein sequence ID" value="RFT46814.1"/>
    <property type="molecule type" value="Genomic_DNA"/>
</dbReference>
<dbReference type="AlphaFoldDB" id="A0A3E2DND9"/>
<organism evidence="2 3">
    <name type="scientific">Cutibacterium avidum</name>
    <dbReference type="NCBI Taxonomy" id="33010"/>
    <lineage>
        <taxon>Bacteria</taxon>
        <taxon>Bacillati</taxon>
        <taxon>Actinomycetota</taxon>
        <taxon>Actinomycetes</taxon>
        <taxon>Propionibacteriales</taxon>
        <taxon>Propionibacteriaceae</taxon>
        <taxon>Cutibacterium</taxon>
    </lineage>
</organism>
<dbReference type="PANTHER" id="PTHR43682">
    <property type="entry name" value="LACTATE UTILIZATION PROTEIN C"/>
    <property type="match status" value="1"/>
</dbReference>
<protein>
    <submittedName>
        <fullName evidence="2">Lactate utilization protein C</fullName>
    </submittedName>
</protein>
<comment type="caution">
    <text evidence="2">The sequence shown here is derived from an EMBL/GenBank/DDBJ whole genome shotgun (WGS) entry which is preliminary data.</text>
</comment>
<gene>
    <name evidence="2" type="ORF">CHT91_00335</name>
</gene>
<dbReference type="InterPro" id="IPR024185">
    <property type="entry name" value="FTHF_cligase-like_sf"/>
</dbReference>
<proteinExistence type="predicted"/>
<dbReference type="RefSeq" id="WP_117188181.1">
    <property type="nucleotide sequence ID" value="NZ_JAQDJS010000008.1"/>
</dbReference>
<evidence type="ECO:0000313" key="3">
    <source>
        <dbReference type="Proteomes" id="UP000259211"/>
    </source>
</evidence>
<reference evidence="2 3" key="1">
    <citation type="submission" date="2017-07" db="EMBL/GenBank/DDBJ databases">
        <authorList>
            <person name="Sun Z.S."/>
            <person name="Albrecht U."/>
            <person name="Echele G."/>
            <person name="Lee C.C."/>
        </authorList>
    </citation>
    <scope>NUCLEOTIDE SEQUENCE [LARGE SCALE GENOMIC DNA]</scope>
    <source>
        <strain evidence="2 3">P16-029</strain>
    </source>
</reference>
<evidence type="ECO:0000313" key="2">
    <source>
        <dbReference type="EMBL" id="RFT46814.1"/>
    </source>
</evidence>
<name>A0A3E2DND9_9ACTN</name>
<dbReference type="PANTHER" id="PTHR43682:SF1">
    <property type="entry name" value="LACTATE UTILIZATION PROTEIN C"/>
    <property type="match status" value="1"/>
</dbReference>
<dbReference type="InterPro" id="IPR003741">
    <property type="entry name" value="LUD_dom"/>
</dbReference>
<sequence length="226" mass="23933">MTTISTDPVARTEILARIRRASSDITNSDPVADVPVEWEYGTGIEMDDVVGTFVEKVIDYKATVVRVQGADVPKAVVEGLKVTGAEHSAVVPVGLDESWVEAIKGAGIDARVDEPQLSKEELNDTDAVVTASAAGIADTGSIVLTHVEDQGRRAITLVPDRHVCVIKASQVVSDVPEAIQIVKPAVHDGHPLTFISGGSATSDIELARVDGVHGPRQLYVIVVDDQ</sequence>
<feature type="domain" description="LUD" evidence="1">
    <location>
        <begin position="61"/>
        <end position="223"/>
    </location>
</feature>
<dbReference type="Proteomes" id="UP000259211">
    <property type="component" value="Unassembled WGS sequence"/>
</dbReference>
<dbReference type="InterPro" id="IPR037171">
    <property type="entry name" value="NagB/RpiA_transferase-like"/>
</dbReference>